<evidence type="ECO:0000259" key="7">
    <source>
        <dbReference type="Pfam" id="PF20667"/>
    </source>
</evidence>
<evidence type="ECO:0000256" key="2">
    <source>
        <dbReference type="ARBA" id="ARBA00022448"/>
    </source>
</evidence>
<dbReference type="InterPro" id="IPR009976">
    <property type="entry name" value="Sec10-like"/>
</dbReference>
<feature type="domain" description="Exocyst complex component Sec10-like alpha-helical bundle" evidence="6">
    <location>
        <begin position="177"/>
        <end position="902"/>
    </location>
</feature>
<feature type="compositionally biased region" description="Low complexity" evidence="5">
    <location>
        <begin position="468"/>
        <end position="492"/>
    </location>
</feature>
<dbReference type="InterPro" id="IPR048625">
    <property type="entry name" value="Sec10_N"/>
</dbReference>
<dbReference type="PANTHER" id="PTHR12100:SF0">
    <property type="entry name" value="EXOCYST COMPLEX COMPONENT 5"/>
    <property type="match status" value="1"/>
</dbReference>
<proteinExistence type="inferred from homology"/>
<reference evidence="8 9" key="1">
    <citation type="journal article" date="2023" name="Elife">
        <title>Identification of key yeast species and microbe-microbe interactions impacting larval growth of Drosophila in the wild.</title>
        <authorList>
            <person name="Mure A."/>
            <person name="Sugiura Y."/>
            <person name="Maeda R."/>
            <person name="Honda K."/>
            <person name="Sakurai N."/>
            <person name="Takahashi Y."/>
            <person name="Watada M."/>
            <person name="Katoh T."/>
            <person name="Gotoh A."/>
            <person name="Gotoh Y."/>
            <person name="Taniguchi I."/>
            <person name="Nakamura K."/>
            <person name="Hayashi T."/>
            <person name="Katayama T."/>
            <person name="Uemura T."/>
            <person name="Hattori Y."/>
        </authorList>
    </citation>
    <scope>NUCLEOTIDE SEQUENCE [LARGE SCALE GENOMIC DNA]</scope>
    <source>
        <strain evidence="8 9">PK-24</strain>
    </source>
</reference>
<sequence>MPPEFIDASMITLDSFSSEVIPSDFINNISKLSEETNKDSYIHTDNSKIKYVDPVPYINSLQSVQDRLVVLMEECDKRKELFSKSTAKKENDHYTNILNQAPTATDLKGKFNDLLFTVEKLGSTKIDPLGEKLRKANTIKDNALNIIFLMKYYNHFYKKGEAPLELTTDRKRANTIETAKILSQLLKLSSKLAEDDSLKNAQIAKTLIFEFADSFEKEQLNSFNTYYQSKNFSRLQNIAKTLFAYNNGINIVDFFVNSHPIFSQMQDSVIEKIDMSFWKQLNDPTITNFNLDLVSAKLLEATCDTVSSEIDSITTIFQENSKFALSSLILKLFGKIIKPRLKLLTQNSLPQGRLCYLRILQLFSNGVIQMTISPLKSVLLDKNIDLTLEFEKAYNSLFNEYLKEEFYFKIEKENLDQLIDSLIQSYEIANKESLRDKKLSLAIEALKEQEEMVEFQNDTDNMSLTTDSTSQYETSSAKSSSAPATTTSVESSVASTHRSSLYLPDSRIFRDKMKSAKKYVPSSRRIKKISGYSSFVKINEKHSIFERYKSSGNNEPTIFLNSVPNITAVNTDNKCELSLQVTQSIYKLVLEALTRTIDLVPSQMNTYAVEIFKIMLYKIGPSYIALGLESIYNIYVESQSKNKSVFSRGVNVDIDLSFLHYMYNIFLQLYLLSTVVKKSFYPLLTNENDLNLITDSFNLFYQNVEIGINIIFKETLNIIENKIDLILSKQPLNDYSTASETDRTETSKLMTSFLEKVITSAITELNYDSKLKVKFVSEISHYFLSALINHLSHLKVTMNGFTILTHDLAQYLLVFINLKVGEISEDRDYYDNEENGTITNSQISEREQLDEIQLAYKILNELPGLYTCEPESLKDFCSEGKLKDLKKSVIRDFIKNREDFQPWFLSNI</sequence>
<dbReference type="InterPro" id="IPR048627">
    <property type="entry name" value="Sec10_HB"/>
</dbReference>
<keyword evidence="9" id="KW-1185">Reference proteome</keyword>
<dbReference type="Pfam" id="PF20667">
    <property type="entry name" value="Sec10_N"/>
    <property type="match status" value="1"/>
</dbReference>
<keyword evidence="3" id="KW-0268">Exocytosis</keyword>
<feature type="region of interest" description="Disordered" evidence="5">
    <location>
        <begin position="456"/>
        <end position="492"/>
    </location>
</feature>
<dbReference type="Pfam" id="PF07393">
    <property type="entry name" value="Sec10_HB"/>
    <property type="match status" value="1"/>
</dbReference>
<comment type="similarity">
    <text evidence="1">Belongs to the SEC10 family.</text>
</comment>
<evidence type="ECO:0000259" key="6">
    <source>
        <dbReference type="Pfam" id="PF07393"/>
    </source>
</evidence>
<evidence type="ECO:0000256" key="4">
    <source>
        <dbReference type="ARBA" id="ARBA00023054"/>
    </source>
</evidence>
<dbReference type="GO" id="GO:0006887">
    <property type="term" value="P:exocytosis"/>
    <property type="evidence" value="ECO:0007669"/>
    <property type="project" value="UniProtKB-KW"/>
</dbReference>
<evidence type="ECO:0000256" key="5">
    <source>
        <dbReference type="SAM" id="MobiDB-lite"/>
    </source>
</evidence>
<organism evidence="8 9">
    <name type="scientific">Pichia kluyveri</name>
    <name type="common">Yeast</name>
    <dbReference type="NCBI Taxonomy" id="36015"/>
    <lineage>
        <taxon>Eukaryota</taxon>
        <taxon>Fungi</taxon>
        <taxon>Dikarya</taxon>
        <taxon>Ascomycota</taxon>
        <taxon>Saccharomycotina</taxon>
        <taxon>Pichiomycetes</taxon>
        <taxon>Pichiales</taxon>
        <taxon>Pichiaceae</taxon>
        <taxon>Pichia</taxon>
    </lineage>
</organism>
<comment type="caution">
    <text evidence="8">The sequence shown here is derived from an EMBL/GenBank/DDBJ whole genome shotgun (WGS) entry which is preliminary data.</text>
</comment>
<keyword evidence="2" id="KW-0813">Transport</keyword>
<evidence type="ECO:0000313" key="9">
    <source>
        <dbReference type="Proteomes" id="UP001378960"/>
    </source>
</evidence>
<protein>
    <submittedName>
        <fullName evidence="8">Exocyst subunit</fullName>
    </submittedName>
</protein>
<dbReference type="AlphaFoldDB" id="A0AAV5R3D7"/>
<feature type="compositionally biased region" description="Polar residues" evidence="5">
    <location>
        <begin position="456"/>
        <end position="467"/>
    </location>
</feature>
<dbReference type="Proteomes" id="UP001378960">
    <property type="component" value="Unassembled WGS sequence"/>
</dbReference>
<accession>A0AAV5R3D7</accession>
<dbReference type="GO" id="GO:0006893">
    <property type="term" value="P:Golgi to plasma membrane transport"/>
    <property type="evidence" value="ECO:0007669"/>
    <property type="project" value="TreeGrafter"/>
</dbReference>
<evidence type="ECO:0000256" key="3">
    <source>
        <dbReference type="ARBA" id="ARBA00022483"/>
    </source>
</evidence>
<dbReference type="EMBL" id="BTGB01000003">
    <property type="protein sequence ID" value="GMM46053.1"/>
    <property type="molecule type" value="Genomic_DNA"/>
</dbReference>
<dbReference type="PANTHER" id="PTHR12100">
    <property type="entry name" value="SEC10"/>
    <property type="match status" value="1"/>
</dbReference>
<evidence type="ECO:0000256" key="1">
    <source>
        <dbReference type="ARBA" id="ARBA00006572"/>
    </source>
</evidence>
<name>A0AAV5R3D7_PICKL</name>
<keyword evidence="4" id="KW-0175">Coiled coil</keyword>
<dbReference type="GO" id="GO:0000145">
    <property type="term" value="C:exocyst"/>
    <property type="evidence" value="ECO:0007669"/>
    <property type="project" value="TreeGrafter"/>
</dbReference>
<evidence type="ECO:0000313" key="8">
    <source>
        <dbReference type="EMBL" id="GMM46053.1"/>
    </source>
</evidence>
<gene>
    <name evidence="8" type="ORF">DAPK24_026280</name>
</gene>
<feature type="domain" description="Exocyst complex component Sec10 N-terminal" evidence="7">
    <location>
        <begin position="54"/>
        <end position="163"/>
    </location>
</feature>